<dbReference type="RefSeq" id="WP_094838434.1">
    <property type="nucleotide sequence ID" value="NZ_NEVQ01000015.1"/>
</dbReference>
<dbReference type="PANTHER" id="PTHR30483:SF6">
    <property type="entry name" value="PERIPLASMIC BINDING PROTEIN OF ABC TRANSPORTER FOR NATURAL AMINO ACIDS"/>
    <property type="match status" value="1"/>
</dbReference>
<proteinExistence type="inferred from homology"/>
<evidence type="ECO:0000256" key="1">
    <source>
        <dbReference type="ARBA" id="ARBA00010062"/>
    </source>
</evidence>
<dbReference type="Pfam" id="PF13458">
    <property type="entry name" value="Peripla_BP_6"/>
    <property type="match status" value="1"/>
</dbReference>
<organism evidence="5 6">
    <name type="scientific">Bordetella genomosp. 4</name>
    <dbReference type="NCBI Taxonomy" id="463044"/>
    <lineage>
        <taxon>Bacteria</taxon>
        <taxon>Pseudomonadati</taxon>
        <taxon>Pseudomonadota</taxon>
        <taxon>Betaproteobacteria</taxon>
        <taxon>Burkholderiales</taxon>
        <taxon>Alcaligenaceae</taxon>
        <taxon>Bordetella</taxon>
    </lineage>
</organism>
<dbReference type="Gene3D" id="3.40.50.2300">
    <property type="match status" value="2"/>
</dbReference>
<protein>
    <submittedName>
        <fullName evidence="5">ABC transporter permease</fullName>
    </submittedName>
</protein>
<dbReference type="InterPro" id="IPR051010">
    <property type="entry name" value="BCAA_transport"/>
</dbReference>
<feature type="signal peptide" evidence="3">
    <location>
        <begin position="1"/>
        <end position="23"/>
    </location>
</feature>
<evidence type="ECO:0000256" key="3">
    <source>
        <dbReference type="SAM" id="SignalP"/>
    </source>
</evidence>
<gene>
    <name evidence="5" type="ORF">CAL20_16660</name>
</gene>
<dbReference type="InterPro" id="IPR028081">
    <property type="entry name" value="Leu-bd"/>
</dbReference>
<comment type="caution">
    <text evidence="5">The sequence shown here is derived from an EMBL/GenBank/DDBJ whole genome shotgun (WGS) entry which is preliminary data.</text>
</comment>
<evidence type="ECO:0000259" key="4">
    <source>
        <dbReference type="Pfam" id="PF13458"/>
    </source>
</evidence>
<evidence type="ECO:0000256" key="2">
    <source>
        <dbReference type="ARBA" id="ARBA00022729"/>
    </source>
</evidence>
<dbReference type="EMBL" id="NEVQ01000015">
    <property type="protein sequence ID" value="OZI54789.1"/>
    <property type="molecule type" value="Genomic_DNA"/>
</dbReference>
<feature type="domain" description="Leucine-binding protein" evidence="4">
    <location>
        <begin position="29"/>
        <end position="365"/>
    </location>
</feature>
<dbReference type="Proteomes" id="UP000216885">
    <property type="component" value="Unassembled WGS sequence"/>
</dbReference>
<dbReference type="PANTHER" id="PTHR30483">
    <property type="entry name" value="LEUCINE-SPECIFIC-BINDING PROTEIN"/>
    <property type="match status" value="1"/>
</dbReference>
<reference evidence="5 6" key="1">
    <citation type="submission" date="2017-05" db="EMBL/GenBank/DDBJ databases">
        <title>Complete and WGS of Bordetella genogroups.</title>
        <authorList>
            <person name="Spilker T."/>
            <person name="LiPuma J."/>
        </authorList>
    </citation>
    <scope>NUCLEOTIDE SEQUENCE [LARGE SCALE GENOMIC DNA]</scope>
    <source>
        <strain evidence="5 6">AU9919</strain>
    </source>
</reference>
<dbReference type="AlphaFoldDB" id="A0A261TYS5"/>
<keyword evidence="2 3" id="KW-0732">Signal</keyword>
<evidence type="ECO:0000313" key="6">
    <source>
        <dbReference type="Proteomes" id="UP000216885"/>
    </source>
</evidence>
<keyword evidence="6" id="KW-1185">Reference proteome</keyword>
<dbReference type="InterPro" id="IPR028082">
    <property type="entry name" value="Peripla_BP_I"/>
</dbReference>
<comment type="similarity">
    <text evidence="1">Belongs to the leucine-binding protein family.</text>
</comment>
<dbReference type="CDD" id="cd06327">
    <property type="entry name" value="PBP1_SBP-like"/>
    <property type="match status" value="1"/>
</dbReference>
<accession>A0A261TYS5</accession>
<dbReference type="SUPFAM" id="SSF53822">
    <property type="entry name" value="Periplasmic binding protein-like I"/>
    <property type="match status" value="1"/>
</dbReference>
<feature type="chain" id="PRO_5013283415" evidence="3">
    <location>
        <begin position="24"/>
        <end position="406"/>
    </location>
</feature>
<sequence>MRKNVLRLVSLTGSMLFALTAHSQDNKPFRLGAIVDMTGVYSAHGGPGMVTAVKMAVEDFGGKVLGRPIEVLSADYQNKVDITATRAREWYDRENVSAIIESTDSASALALQALGQEKKRVTIFAGSATSNLTGKSCSPYGVHYVYDTYALAHGTGRAVTRAGGNTWFFITADYAFGHSLERDTKAVIEENGGKVLGQIRAPLSSPDFSSYLLQAQASRAKVIGLANAGTDTQNSVRQASEFGITQGGQALATLLVFLHDIKGMGLQAAQGLQFTTGFYWDRNEETRKWSQRYFERQKSMPSMVQAGAYSATLHYLNAVQAVGSDEANAVSAKMKETPINDFYAKNGKIRADGRMVYDMYLAQAKTPSESKGDWDLLKILDTIPGDEAYRPLSKSECPLVAADAKK</sequence>
<evidence type="ECO:0000313" key="5">
    <source>
        <dbReference type="EMBL" id="OZI54789.1"/>
    </source>
</evidence>
<name>A0A261TYS5_9BORD</name>